<dbReference type="AlphaFoldDB" id="A0A8X6F2Y9"/>
<dbReference type="OrthoDB" id="6428838at2759"/>
<proteinExistence type="predicted"/>
<reference evidence="1" key="1">
    <citation type="submission" date="2020-07" db="EMBL/GenBank/DDBJ databases">
        <title>Multicomponent nature underlies the extraordinary mechanical properties of spider dragline silk.</title>
        <authorList>
            <person name="Kono N."/>
            <person name="Nakamura H."/>
            <person name="Mori M."/>
            <person name="Yoshida Y."/>
            <person name="Ohtoshi R."/>
            <person name="Malay A.D."/>
            <person name="Moran D.A.P."/>
            <person name="Tomita M."/>
            <person name="Numata K."/>
            <person name="Arakawa K."/>
        </authorList>
    </citation>
    <scope>NUCLEOTIDE SEQUENCE</scope>
</reference>
<protein>
    <submittedName>
        <fullName evidence="1">Uncharacterized protein</fullName>
    </submittedName>
</protein>
<evidence type="ECO:0000313" key="2">
    <source>
        <dbReference type="Proteomes" id="UP000887116"/>
    </source>
</evidence>
<dbReference type="EMBL" id="BMAO01020539">
    <property type="protein sequence ID" value="GFQ68201.1"/>
    <property type="molecule type" value="Genomic_DNA"/>
</dbReference>
<gene>
    <name evidence="1" type="ORF">TNCT_216772</name>
</gene>
<dbReference type="Proteomes" id="UP000887116">
    <property type="component" value="Unassembled WGS sequence"/>
</dbReference>
<accession>A0A8X6F2Y9</accession>
<name>A0A8X6F2Y9_TRICU</name>
<comment type="caution">
    <text evidence="1">The sequence shown here is derived from an EMBL/GenBank/DDBJ whole genome shotgun (WGS) entry which is preliminary data.</text>
</comment>
<organism evidence="1 2">
    <name type="scientific">Trichonephila clavata</name>
    <name type="common">Joro spider</name>
    <name type="synonym">Nephila clavata</name>
    <dbReference type="NCBI Taxonomy" id="2740835"/>
    <lineage>
        <taxon>Eukaryota</taxon>
        <taxon>Metazoa</taxon>
        <taxon>Ecdysozoa</taxon>
        <taxon>Arthropoda</taxon>
        <taxon>Chelicerata</taxon>
        <taxon>Arachnida</taxon>
        <taxon>Araneae</taxon>
        <taxon>Araneomorphae</taxon>
        <taxon>Entelegynae</taxon>
        <taxon>Araneoidea</taxon>
        <taxon>Nephilidae</taxon>
        <taxon>Trichonephila</taxon>
    </lineage>
</organism>
<keyword evidence="2" id="KW-1185">Reference proteome</keyword>
<evidence type="ECO:0000313" key="1">
    <source>
        <dbReference type="EMBL" id="GFQ68201.1"/>
    </source>
</evidence>
<sequence length="94" mass="11001">MRKDSVEVKDIDIMYETLNRRYPGTKDMKDILDEACLDLKKAKENIDYYFVEKDKLEVGYTEEESTQIITSRACLMVMVAECQLKKSMMGIFGR</sequence>